<comment type="caution">
    <text evidence="7">The sequence shown here is derived from an EMBL/GenBank/DDBJ whole genome shotgun (WGS) entry which is preliminary data.</text>
</comment>
<evidence type="ECO:0000313" key="8">
    <source>
        <dbReference type="Proteomes" id="UP001560685"/>
    </source>
</evidence>
<dbReference type="EMBL" id="JBEHZE010000001">
    <property type="protein sequence ID" value="MEX6634084.1"/>
    <property type="molecule type" value="Genomic_DNA"/>
</dbReference>
<keyword evidence="8" id="KW-1185">Reference proteome</keyword>
<accession>A0ABV3Z5K4</accession>
<dbReference type="RefSeq" id="WP_369314075.1">
    <property type="nucleotide sequence ID" value="NZ_JBEHZE010000001.1"/>
</dbReference>
<proteinExistence type="predicted"/>
<feature type="transmembrane region" description="Helical" evidence="6">
    <location>
        <begin position="68"/>
        <end position="86"/>
    </location>
</feature>
<evidence type="ECO:0000256" key="1">
    <source>
        <dbReference type="ARBA" id="ARBA00004651"/>
    </source>
</evidence>
<keyword evidence="3 6" id="KW-0812">Transmembrane</keyword>
<gene>
    <name evidence="7" type="ORF">ABFZ84_11050</name>
</gene>
<sequence length="199" mass="20799">MESLVALTMISVALLGSPGPVPIALAGAGASFGVRKGIPFLVGILFGLSFVVIASVAGITALISKSEIIANILLIFSISYLGYVAWKIANSPIDSTTEKTRIPTVRDGFILNLTNPKAYAAITAILSSFSLSIEPLSLALVTTGGVILAVALFVDAFWLIAGSALSPFFSSARFGRPLRILFAVTMITVVAFSVWSTMN</sequence>
<feature type="transmembrane region" description="Helical" evidence="6">
    <location>
        <begin position="136"/>
        <end position="160"/>
    </location>
</feature>
<dbReference type="PANTHER" id="PTHR30086:SF20">
    <property type="entry name" value="ARGININE EXPORTER PROTEIN ARGO-RELATED"/>
    <property type="match status" value="1"/>
</dbReference>
<evidence type="ECO:0000256" key="4">
    <source>
        <dbReference type="ARBA" id="ARBA00022989"/>
    </source>
</evidence>
<comment type="subcellular location">
    <subcellularLocation>
        <location evidence="1">Cell membrane</location>
        <topology evidence="1">Multi-pass membrane protein</topology>
    </subcellularLocation>
</comment>
<dbReference type="PANTHER" id="PTHR30086">
    <property type="entry name" value="ARGININE EXPORTER PROTEIN ARGO"/>
    <property type="match status" value="1"/>
</dbReference>
<evidence type="ECO:0000313" key="7">
    <source>
        <dbReference type="EMBL" id="MEX6634084.1"/>
    </source>
</evidence>
<protein>
    <submittedName>
        <fullName evidence="7">LysE family translocator</fullName>
    </submittedName>
</protein>
<evidence type="ECO:0000256" key="6">
    <source>
        <dbReference type="SAM" id="Phobius"/>
    </source>
</evidence>
<dbReference type="InterPro" id="IPR001123">
    <property type="entry name" value="LeuE-type"/>
</dbReference>
<evidence type="ECO:0000256" key="2">
    <source>
        <dbReference type="ARBA" id="ARBA00022475"/>
    </source>
</evidence>
<evidence type="ECO:0000256" key="5">
    <source>
        <dbReference type="ARBA" id="ARBA00023136"/>
    </source>
</evidence>
<evidence type="ECO:0000256" key="3">
    <source>
        <dbReference type="ARBA" id="ARBA00022692"/>
    </source>
</evidence>
<keyword evidence="2" id="KW-1003">Cell membrane</keyword>
<feature type="transmembrane region" description="Helical" evidence="6">
    <location>
        <begin position="42"/>
        <end position="63"/>
    </location>
</feature>
<dbReference type="Proteomes" id="UP001560685">
    <property type="component" value="Unassembled WGS sequence"/>
</dbReference>
<dbReference type="Pfam" id="PF01810">
    <property type="entry name" value="LysE"/>
    <property type="match status" value="1"/>
</dbReference>
<keyword evidence="4 6" id="KW-1133">Transmembrane helix</keyword>
<keyword evidence="5 6" id="KW-0472">Membrane</keyword>
<name>A0ABV3Z5K4_9PROT</name>
<reference evidence="7 8" key="1">
    <citation type="submission" date="2024-05" db="EMBL/GenBank/DDBJ databases">
        <title>Three bacterial strains, DH-69, EH-24, and ECK-19 isolated from coastal sediments.</title>
        <authorList>
            <person name="Ye Y.-Q."/>
            <person name="Du Z.-J."/>
        </authorList>
    </citation>
    <scope>NUCLEOTIDE SEQUENCE [LARGE SCALE GENOMIC DNA]</scope>
    <source>
        <strain evidence="7 8">ECK-19</strain>
    </source>
</reference>
<organism evidence="7 8">
    <name type="scientific">Hyphococcus lacteus</name>
    <dbReference type="NCBI Taxonomy" id="3143536"/>
    <lineage>
        <taxon>Bacteria</taxon>
        <taxon>Pseudomonadati</taxon>
        <taxon>Pseudomonadota</taxon>
        <taxon>Alphaproteobacteria</taxon>
        <taxon>Parvularculales</taxon>
        <taxon>Parvularculaceae</taxon>
        <taxon>Hyphococcus</taxon>
    </lineage>
</organism>
<feature type="transmembrane region" description="Helical" evidence="6">
    <location>
        <begin position="180"/>
        <end position="198"/>
    </location>
</feature>